<dbReference type="WBParaSite" id="scf7180000420682.g5617">
    <property type="protein sequence ID" value="scf7180000420682.g5617"/>
    <property type="gene ID" value="scf7180000420682.g5617"/>
</dbReference>
<reference evidence="3" key="1">
    <citation type="submission" date="2022-11" db="UniProtKB">
        <authorList>
            <consortium name="WormBaseParasite"/>
        </authorList>
    </citation>
    <scope>IDENTIFICATION</scope>
</reference>
<keyword evidence="1" id="KW-1133">Transmembrane helix</keyword>
<proteinExistence type="predicted"/>
<evidence type="ECO:0000256" key="1">
    <source>
        <dbReference type="SAM" id="Phobius"/>
    </source>
</evidence>
<sequence length="855" mass="99289">MDISDNYFFSETEKIDEIIDLTNDQNLEGVEDLDEPNLDEIVLMEERCSGLWNQIKDANVLNGSEFSKLSMSKLKLDAELLSREVQWFSVRFPTFSTNIQLRLDCVYQALTELQHKKENEKTFEEEEEQEENNSSNSVMASKFRKWLCRQELDLARIRQKIPFSRNSLSSLQDLELEQKYLQEQIQKEGRKLLCRLNIQRSTSTERKLFDTLEQRYLALWLASLESFELIVQFKKRLFTEDKEDLSSELEEGPDPKRRKTFETKIEEKIFENLPITTDLYQSNDLLATRATFVMDGVRHERQQPLPLGSDIGYSSGENNSVHEIISNAKSLGEDYREQYQENDVDQPLWAEQIAQSNELEKSFYRTVPLDDYGMTDLDTDEGGFGQEGGKYLTQKILHDFEEKIGQGKLELTDSLIVHEVMDLFGKDKIFVNSGRPFSEDDCESLSTFTENERERHTDEGGFGQEGGKYLTQKILHDFEEKIGQGKLELTDSLIVHVDSPENRPLNEFEEVMDLFGKDKIFVNSGRPFSEDDCESLSTFTENERERRKINNRKRSFKTPLLLNKNEVKQKIQNNRRRKCATDARYRNLSAYNGFLSNDFEWDDDAFIGYQNISAFSSFYDKFRQILSESQNLNERLRELITFVDKSFDGTSVLFQELNSTFTSVSNLCNSLDERFDENKSNGFNFSKSINSNLLLLQQRINSLETTCENLSSILLGKQYLTKTSSNNDYTNKFTKEFNEIKEELRKLKNRFGNHFFNSFVVNIAQSNVTTSFETSPSTKSPPSLLVNSSTQSSFLTKSEHQTISSSSFWRSYLLMCLIGLFTSFAILLYMNSRDGVDFRWSFGPQLHYQNGRPPI</sequence>
<dbReference type="Proteomes" id="UP000887560">
    <property type="component" value="Unplaced"/>
</dbReference>
<evidence type="ECO:0000313" key="3">
    <source>
        <dbReference type="WBParaSite" id="scf7180000420682.g5617"/>
    </source>
</evidence>
<accession>A0A915NPD6</accession>
<dbReference type="AlphaFoldDB" id="A0A915NPD6"/>
<feature type="transmembrane region" description="Helical" evidence="1">
    <location>
        <begin position="809"/>
        <end position="830"/>
    </location>
</feature>
<evidence type="ECO:0000313" key="2">
    <source>
        <dbReference type="Proteomes" id="UP000887560"/>
    </source>
</evidence>
<keyword evidence="2" id="KW-1185">Reference proteome</keyword>
<name>A0A915NPD6_9BILA</name>
<keyword evidence="1" id="KW-0812">Transmembrane</keyword>
<protein>
    <submittedName>
        <fullName evidence="3">KASH domain-containing protein</fullName>
    </submittedName>
</protein>
<organism evidence="2 3">
    <name type="scientific">Meloidogyne floridensis</name>
    <dbReference type="NCBI Taxonomy" id="298350"/>
    <lineage>
        <taxon>Eukaryota</taxon>
        <taxon>Metazoa</taxon>
        <taxon>Ecdysozoa</taxon>
        <taxon>Nematoda</taxon>
        <taxon>Chromadorea</taxon>
        <taxon>Rhabditida</taxon>
        <taxon>Tylenchina</taxon>
        <taxon>Tylenchomorpha</taxon>
        <taxon>Tylenchoidea</taxon>
        <taxon>Meloidogynidae</taxon>
        <taxon>Meloidogyninae</taxon>
        <taxon>Meloidogyne</taxon>
    </lineage>
</organism>
<keyword evidence="1" id="KW-0472">Membrane</keyword>